<evidence type="ECO:0000256" key="3">
    <source>
        <dbReference type="ARBA" id="ARBA00001947"/>
    </source>
</evidence>
<evidence type="ECO:0000256" key="7">
    <source>
        <dbReference type="ARBA" id="ARBA00013188"/>
    </source>
</evidence>
<comment type="cofactor">
    <cofactor evidence="2">
        <name>Mn(2+)</name>
        <dbReference type="ChEBI" id="CHEBI:29035"/>
    </cofactor>
</comment>
<dbReference type="FunFam" id="3.20.20.70:FF:000191">
    <property type="entry name" value="ribulose-phosphate 3-epimerase isoform X2"/>
    <property type="match status" value="1"/>
</dbReference>
<dbReference type="GO" id="GO:0005975">
    <property type="term" value="P:carbohydrate metabolic process"/>
    <property type="evidence" value="ECO:0007669"/>
    <property type="project" value="InterPro"/>
</dbReference>
<comment type="cofactor">
    <cofactor evidence="3">
        <name>Zn(2+)</name>
        <dbReference type="ChEBI" id="CHEBI:29105"/>
    </cofactor>
</comment>
<keyword evidence="13" id="KW-0119">Carbohydrate metabolism</keyword>
<evidence type="ECO:0000256" key="2">
    <source>
        <dbReference type="ARBA" id="ARBA00001936"/>
    </source>
</evidence>
<comment type="function">
    <text evidence="14">Catalyzes the reversible epimerization of D-ribulose 5-phosphate to D-xylulose 5-phosphate.</text>
</comment>
<protein>
    <recommendedName>
        <fullName evidence="7">ribulose-phosphate 3-epimerase</fullName>
        <ecNumber evidence="7">5.1.3.1</ecNumber>
    </recommendedName>
</protein>
<dbReference type="NCBIfam" id="NF004076">
    <property type="entry name" value="PRK05581.1-4"/>
    <property type="match status" value="1"/>
</dbReference>
<sequence>MDGRFVPNLTFGHPLVKCLRKNLGSGPFFDLHMMVQEPSKWIEPIAEAGGNLYTFHLETLESESEVKSLCRKIREAGMAAGIGIKPGTSVEKLIPVAPEADVLLVMTVEPGFGGQKFMGDMMPKVAKLRALFPESRIEVDGGVGPANVEQCYQAGADMIVSGTAITGALNPAEVIQRLKSLRNSSL</sequence>
<evidence type="ECO:0000256" key="12">
    <source>
        <dbReference type="ARBA" id="ARBA00023235"/>
    </source>
</evidence>
<name>A0A7R8WBN1_9CRUS</name>
<proteinExistence type="inferred from homology"/>
<dbReference type="OrthoDB" id="1927044at2759"/>
<dbReference type="SUPFAM" id="SSF51366">
    <property type="entry name" value="Ribulose-phoshate binding barrel"/>
    <property type="match status" value="1"/>
</dbReference>
<evidence type="ECO:0000256" key="1">
    <source>
        <dbReference type="ARBA" id="ARBA00001782"/>
    </source>
</evidence>
<keyword evidence="11" id="KW-0464">Manganese</keyword>
<evidence type="ECO:0000256" key="11">
    <source>
        <dbReference type="ARBA" id="ARBA00023211"/>
    </source>
</evidence>
<dbReference type="GO" id="GO:0004750">
    <property type="term" value="F:D-ribulose-phosphate 3-epimerase activity"/>
    <property type="evidence" value="ECO:0007669"/>
    <property type="project" value="UniProtKB-EC"/>
</dbReference>
<dbReference type="AlphaFoldDB" id="A0A7R8WBN1"/>
<dbReference type="GO" id="GO:0046496">
    <property type="term" value="P:nicotinamide nucleotide metabolic process"/>
    <property type="evidence" value="ECO:0007669"/>
    <property type="project" value="UniProtKB-ARBA"/>
</dbReference>
<dbReference type="Gene3D" id="3.20.20.70">
    <property type="entry name" value="Aldolase class I"/>
    <property type="match status" value="1"/>
</dbReference>
<keyword evidence="10" id="KW-0408">Iron</keyword>
<comment type="similarity">
    <text evidence="5">Belongs to the ribulose-phosphate 3-epimerase family.</text>
</comment>
<dbReference type="PROSITE" id="PS01086">
    <property type="entry name" value="RIBUL_P_3_EPIMER_2"/>
    <property type="match status" value="1"/>
</dbReference>
<organism evidence="15">
    <name type="scientific">Cyprideis torosa</name>
    <dbReference type="NCBI Taxonomy" id="163714"/>
    <lineage>
        <taxon>Eukaryota</taxon>
        <taxon>Metazoa</taxon>
        <taxon>Ecdysozoa</taxon>
        <taxon>Arthropoda</taxon>
        <taxon>Crustacea</taxon>
        <taxon>Oligostraca</taxon>
        <taxon>Ostracoda</taxon>
        <taxon>Podocopa</taxon>
        <taxon>Podocopida</taxon>
        <taxon>Cytherocopina</taxon>
        <taxon>Cytheroidea</taxon>
        <taxon>Cytherideidae</taxon>
        <taxon>Cyprideis</taxon>
    </lineage>
</organism>
<evidence type="ECO:0000256" key="9">
    <source>
        <dbReference type="ARBA" id="ARBA00022833"/>
    </source>
</evidence>
<evidence type="ECO:0000313" key="15">
    <source>
        <dbReference type="EMBL" id="CAD7227431.1"/>
    </source>
</evidence>
<dbReference type="Pfam" id="PF00834">
    <property type="entry name" value="Ribul_P_3_epim"/>
    <property type="match status" value="1"/>
</dbReference>
<dbReference type="GO" id="GO:0006091">
    <property type="term" value="P:generation of precursor metabolites and energy"/>
    <property type="evidence" value="ECO:0007669"/>
    <property type="project" value="UniProtKB-ARBA"/>
</dbReference>
<comment type="cofactor">
    <cofactor evidence="4">
        <name>Fe(2+)</name>
        <dbReference type="ChEBI" id="CHEBI:29033"/>
    </cofactor>
</comment>
<keyword evidence="9" id="KW-0862">Zinc</keyword>
<dbReference type="EC" id="5.1.3.1" evidence="7"/>
<evidence type="ECO:0000256" key="14">
    <source>
        <dbReference type="ARBA" id="ARBA00057323"/>
    </source>
</evidence>
<comment type="subunit">
    <text evidence="6">Homodimer.</text>
</comment>
<dbReference type="CDD" id="cd00429">
    <property type="entry name" value="RPE"/>
    <property type="match status" value="1"/>
</dbReference>
<keyword evidence="8" id="KW-0479">Metal-binding</keyword>
<dbReference type="GO" id="GO:0046872">
    <property type="term" value="F:metal ion binding"/>
    <property type="evidence" value="ECO:0007669"/>
    <property type="project" value="UniProtKB-KW"/>
</dbReference>
<dbReference type="GO" id="GO:1901135">
    <property type="term" value="P:carbohydrate derivative metabolic process"/>
    <property type="evidence" value="ECO:0007669"/>
    <property type="project" value="UniProtKB-ARBA"/>
</dbReference>
<keyword evidence="12" id="KW-0413">Isomerase</keyword>
<dbReference type="GO" id="GO:0006163">
    <property type="term" value="P:purine nucleotide metabolic process"/>
    <property type="evidence" value="ECO:0007669"/>
    <property type="project" value="UniProtKB-ARBA"/>
</dbReference>
<dbReference type="InterPro" id="IPR011060">
    <property type="entry name" value="RibuloseP-bd_barrel"/>
</dbReference>
<evidence type="ECO:0000256" key="10">
    <source>
        <dbReference type="ARBA" id="ARBA00023004"/>
    </source>
</evidence>
<comment type="catalytic activity">
    <reaction evidence="1">
        <text>D-ribulose 5-phosphate = D-xylulose 5-phosphate</text>
        <dbReference type="Rhea" id="RHEA:13677"/>
        <dbReference type="ChEBI" id="CHEBI:57737"/>
        <dbReference type="ChEBI" id="CHEBI:58121"/>
        <dbReference type="EC" id="5.1.3.1"/>
    </reaction>
</comment>
<dbReference type="EMBL" id="OB661137">
    <property type="protein sequence ID" value="CAD7227431.1"/>
    <property type="molecule type" value="Genomic_DNA"/>
</dbReference>
<evidence type="ECO:0000256" key="13">
    <source>
        <dbReference type="ARBA" id="ARBA00023277"/>
    </source>
</evidence>
<reference evidence="15" key="1">
    <citation type="submission" date="2020-11" db="EMBL/GenBank/DDBJ databases">
        <authorList>
            <person name="Tran Van P."/>
        </authorList>
    </citation>
    <scope>NUCLEOTIDE SEQUENCE</scope>
</reference>
<gene>
    <name evidence="15" type="ORF">CTOB1V02_LOCUS5338</name>
</gene>
<evidence type="ECO:0000256" key="4">
    <source>
        <dbReference type="ARBA" id="ARBA00001954"/>
    </source>
</evidence>
<dbReference type="InterPro" id="IPR013785">
    <property type="entry name" value="Aldolase_TIM"/>
</dbReference>
<dbReference type="InterPro" id="IPR000056">
    <property type="entry name" value="Ribul_P_3_epim-like"/>
</dbReference>
<evidence type="ECO:0000256" key="8">
    <source>
        <dbReference type="ARBA" id="ARBA00022723"/>
    </source>
</evidence>
<accession>A0A7R8WBN1</accession>
<dbReference type="PANTHER" id="PTHR11749">
    <property type="entry name" value="RIBULOSE-5-PHOSPHATE-3-EPIMERASE"/>
    <property type="match status" value="1"/>
</dbReference>
<evidence type="ECO:0000256" key="5">
    <source>
        <dbReference type="ARBA" id="ARBA00009541"/>
    </source>
</evidence>
<evidence type="ECO:0000256" key="6">
    <source>
        <dbReference type="ARBA" id="ARBA00011738"/>
    </source>
</evidence>